<feature type="region of interest" description="Disordered" evidence="1">
    <location>
        <begin position="128"/>
        <end position="169"/>
    </location>
</feature>
<gene>
    <name evidence="2" type="ORF">B0H17DRAFT_323693</name>
</gene>
<feature type="compositionally biased region" description="Acidic residues" evidence="1">
    <location>
        <begin position="141"/>
        <end position="156"/>
    </location>
</feature>
<name>A0AAD7DUG6_MYCRO</name>
<evidence type="ECO:0000313" key="3">
    <source>
        <dbReference type="Proteomes" id="UP001221757"/>
    </source>
</evidence>
<evidence type="ECO:0000256" key="1">
    <source>
        <dbReference type="SAM" id="MobiDB-lite"/>
    </source>
</evidence>
<accession>A0AAD7DUG6</accession>
<proteinExistence type="predicted"/>
<evidence type="ECO:0000313" key="2">
    <source>
        <dbReference type="EMBL" id="KAJ7698577.1"/>
    </source>
</evidence>
<dbReference type="AlphaFoldDB" id="A0AAD7DUG6"/>
<protein>
    <submittedName>
        <fullName evidence="2">Uncharacterized protein</fullName>
    </submittedName>
</protein>
<organism evidence="2 3">
    <name type="scientific">Mycena rosella</name>
    <name type="common">Pink bonnet</name>
    <name type="synonym">Agaricus rosellus</name>
    <dbReference type="NCBI Taxonomy" id="1033263"/>
    <lineage>
        <taxon>Eukaryota</taxon>
        <taxon>Fungi</taxon>
        <taxon>Dikarya</taxon>
        <taxon>Basidiomycota</taxon>
        <taxon>Agaricomycotina</taxon>
        <taxon>Agaricomycetes</taxon>
        <taxon>Agaricomycetidae</taxon>
        <taxon>Agaricales</taxon>
        <taxon>Marasmiineae</taxon>
        <taxon>Mycenaceae</taxon>
        <taxon>Mycena</taxon>
    </lineage>
</organism>
<reference evidence="2" key="1">
    <citation type="submission" date="2023-03" db="EMBL/GenBank/DDBJ databases">
        <title>Massive genome expansion in bonnet fungi (Mycena s.s.) driven by repeated elements and novel gene families across ecological guilds.</title>
        <authorList>
            <consortium name="Lawrence Berkeley National Laboratory"/>
            <person name="Harder C.B."/>
            <person name="Miyauchi S."/>
            <person name="Viragh M."/>
            <person name="Kuo A."/>
            <person name="Thoen E."/>
            <person name="Andreopoulos B."/>
            <person name="Lu D."/>
            <person name="Skrede I."/>
            <person name="Drula E."/>
            <person name="Henrissat B."/>
            <person name="Morin E."/>
            <person name="Kohler A."/>
            <person name="Barry K."/>
            <person name="LaButti K."/>
            <person name="Morin E."/>
            <person name="Salamov A."/>
            <person name="Lipzen A."/>
            <person name="Mereny Z."/>
            <person name="Hegedus B."/>
            <person name="Baldrian P."/>
            <person name="Stursova M."/>
            <person name="Weitz H."/>
            <person name="Taylor A."/>
            <person name="Grigoriev I.V."/>
            <person name="Nagy L.G."/>
            <person name="Martin F."/>
            <person name="Kauserud H."/>
        </authorList>
    </citation>
    <scope>NUCLEOTIDE SEQUENCE</scope>
    <source>
        <strain evidence="2">CBHHK067</strain>
    </source>
</reference>
<feature type="compositionally biased region" description="Basic and acidic residues" evidence="1">
    <location>
        <begin position="130"/>
        <end position="140"/>
    </location>
</feature>
<comment type="caution">
    <text evidence="2">The sequence shown here is derived from an EMBL/GenBank/DDBJ whole genome shotgun (WGS) entry which is preliminary data.</text>
</comment>
<keyword evidence="3" id="KW-1185">Reference proteome</keyword>
<dbReference type="Proteomes" id="UP001221757">
    <property type="component" value="Unassembled WGS sequence"/>
</dbReference>
<dbReference type="EMBL" id="JARKIE010000025">
    <property type="protein sequence ID" value="KAJ7698577.1"/>
    <property type="molecule type" value="Genomic_DNA"/>
</dbReference>
<sequence length="204" mass="23284">MHDPKPLCPEDCIFDYDDPGPFYLECYAENCWSKKIDATLMDMPSRAICDDCDMDPSGVGGSWCRGRHVWICRDCLSHKGNSYVRFCKRCKEYSCGSCTSRRANQKKRRFCVQCGGWYYSAESWDDEDRNQDREANGEDKANEDDEASDWGEDQDSEGGQSDDGTHPCPKCDRCKDGPALVGERAFYPRCTSRNRLEILIKGNT</sequence>